<evidence type="ECO:0000259" key="8">
    <source>
        <dbReference type="Pfam" id="PF13850"/>
    </source>
</evidence>
<keyword evidence="10" id="KW-1185">Reference proteome</keyword>
<evidence type="ECO:0000256" key="3">
    <source>
        <dbReference type="ARBA" id="ARBA00022989"/>
    </source>
</evidence>
<protein>
    <recommendedName>
        <fullName evidence="11">DUF1692-domain-containing protein</fullName>
    </recommendedName>
</protein>
<dbReference type="Proteomes" id="UP000054270">
    <property type="component" value="Unassembled WGS sequence"/>
</dbReference>
<evidence type="ECO:0000259" key="7">
    <source>
        <dbReference type="Pfam" id="PF07970"/>
    </source>
</evidence>
<feature type="domain" description="Endoplasmic reticulum vesicle transporter C-terminal" evidence="7">
    <location>
        <begin position="173"/>
        <end position="327"/>
    </location>
</feature>
<dbReference type="PANTHER" id="PTHR10984:SF81">
    <property type="entry name" value="ER-DERIVED VESICLES PROTEIN ERV41"/>
    <property type="match status" value="1"/>
</dbReference>
<dbReference type="Pfam" id="PF07970">
    <property type="entry name" value="COPIIcoated_ERV"/>
    <property type="match status" value="1"/>
</dbReference>
<dbReference type="GO" id="GO:0006890">
    <property type="term" value="P:retrograde vesicle-mediated transport, Golgi to endoplasmic reticulum"/>
    <property type="evidence" value="ECO:0007669"/>
    <property type="project" value="TreeGrafter"/>
</dbReference>
<dbReference type="OrthoDB" id="5541786at2759"/>
<name>A0A0D2Q0F1_HYPSF</name>
<dbReference type="PANTHER" id="PTHR10984">
    <property type="entry name" value="ENDOPLASMIC RETICULUM-GOLGI INTERMEDIATE COMPARTMENT PROTEIN"/>
    <property type="match status" value="1"/>
</dbReference>
<organism evidence="9 10">
    <name type="scientific">Hypholoma sublateritium (strain FD-334 SS-4)</name>
    <dbReference type="NCBI Taxonomy" id="945553"/>
    <lineage>
        <taxon>Eukaryota</taxon>
        <taxon>Fungi</taxon>
        <taxon>Dikarya</taxon>
        <taxon>Basidiomycota</taxon>
        <taxon>Agaricomycotina</taxon>
        <taxon>Agaricomycetes</taxon>
        <taxon>Agaricomycetidae</taxon>
        <taxon>Agaricales</taxon>
        <taxon>Agaricineae</taxon>
        <taxon>Strophariaceae</taxon>
        <taxon>Hypholoma</taxon>
    </lineage>
</organism>
<dbReference type="EMBL" id="KN817533">
    <property type="protein sequence ID" value="KJA25050.1"/>
    <property type="molecule type" value="Genomic_DNA"/>
</dbReference>
<sequence length="555" mass="58648">MATVDEHSLLAKLDSVAPLAQFDAFPKLPSTYKARSESRGFMTLFVAILAVLLVLNDVGEYIWGWSDYEFSVDNNKTPFLNINLDMVVAMPCGFLSVDLRDAMGDRLFLTGGFKRDGTFFDVGQATALKEHSEMLSARQAVSQSRNSRGVLSWIFSRSKPSFKPTYKYTGAASACRITGTLAVKRVTANLHITTLGHGYSSYQHVDHTQMNLSHIITEFSFGPFFPDIVQPLDNSFEATDKHFIAYQYFLHVVPTTYIAPRSAPLHTHQYAVTHYTREVEHDRGTPGIFFKFDLDPLSITLHQRTTTFLQLLIRVVGVLGGVFVCMGYAIRITTRAVEVVTGADDAPGLVAAEASGVRLGLRGKWSGTELRSRPKSGKLVPQGNGWTMEGGAGSPIGSGSPYGSYSGTPVTPAFTPSGLSPYAAQAVSLPGSPSLGGHSAFGPAPPTPGGALRSVSGLGAAPPRTPASSAFGPRSASHGSAGVNGNGLGAYGNGNGNGSGYGSYEPSPTLSDVGLPPLTPGVGYAAFPPTPNPATGGGFQIAPPPPKRGGGKKDD</sequence>
<keyword evidence="2 6" id="KW-0812">Transmembrane</keyword>
<feature type="region of interest" description="Disordered" evidence="5">
    <location>
        <begin position="369"/>
        <end position="400"/>
    </location>
</feature>
<gene>
    <name evidence="9" type="ORF">HYPSUDRAFT_53291</name>
</gene>
<keyword evidence="3 6" id="KW-1133">Transmembrane helix</keyword>
<accession>A0A0D2Q0F1</accession>
<feature type="transmembrane region" description="Helical" evidence="6">
    <location>
        <begin position="311"/>
        <end position="330"/>
    </location>
</feature>
<keyword evidence="4 6" id="KW-0472">Membrane</keyword>
<dbReference type="STRING" id="945553.A0A0D2Q0F1"/>
<feature type="transmembrane region" description="Helical" evidence="6">
    <location>
        <begin position="79"/>
        <end position="97"/>
    </location>
</feature>
<evidence type="ECO:0000256" key="5">
    <source>
        <dbReference type="SAM" id="MobiDB-lite"/>
    </source>
</evidence>
<feature type="transmembrane region" description="Helical" evidence="6">
    <location>
        <begin position="40"/>
        <end position="59"/>
    </location>
</feature>
<dbReference type="OMA" id="WGWPDHE"/>
<evidence type="ECO:0000256" key="4">
    <source>
        <dbReference type="ARBA" id="ARBA00023136"/>
    </source>
</evidence>
<evidence type="ECO:0008006" key="11">
    <source>
        <dbReference type="Google" id="ProtNLM"/>
    </source>
</evidence>
<dbReference type="InterPro" id="IPR045888">
    <property type="entry name" value="Erv"/>
</dbReference>
<evidence type="ECO:0000256" key="2">
    <source>
        <dbReference type="ARBA" id="ARBA00022692"/>
    </source>
</evidence>
<proteinExistence type="predicted"/>
<dbReference type="AlphaFoldDB" id="A0A0D2Q0F1"/>
<evidence type="ECO:0000313" key="10">
    <source>
        <dbReference type="Proteomes" id="UP000054270"/>
    </source>
</evidence>
<dbReference type="GO" id="GO:0005789">
    <property type="term" value="C:endoplasmic reticulum membrane"/>
    <property type="evidence" value="ECO:0007669"/>
    <property type="project" value="TreeGrafter"/>
</dbReference>
<dbReference type="GO" id="GO:0006888">
    <property type="term" value="P:endoplasmic reticulum to Golgi vesicle-mediated transport"/>
    <property type="evidence" value="ECO:0007669"/>
    <property type="project" value="TreeGrafter"/>
</dbReference>
<dbReference type="Pfam" id="PF13850">
    <property type="entry name" value="ERGIC_N"/>
    <property type="match status" value="1"/>
</dbReference>
<evidence type="ECO:0000313" key="9">
    <source>
        <dbReference type="EMBL" id="KJA25050.1"/>
    </source>
</evidence>
<evidence type="ECO:0000256" key="1">
    <source>
        <dbReference type="ARBA" id="ARBA00004370"/>
    </source>
</evidence>
<reference evidence="10" key="1">
    <citation type="submission" date="2014-04" db="EMBL/GenBank/DDBJ databases">
        <title>Evolutionary Origins and Diversification of the Mycorrhizal Mutualists.</title>
        <authorList>
            <consortium name="DOE Joint Genome Institute"/>
            <consortium name="Mycorrhizal Genomics Consortium"/>
            <person name="Kohler A."/>
            <person name="Kuo A."/>
            <person name="Nagy L.G."/>
            <person name="Floudas D."/>
            <person name="Copeland A."/>
            <person name="Barry K.W."/>
            <person name="Cichocki N."/>
            <person name="Veneault-Fourrey C."/>
            <person name="LaButti K."/>
            <person name="Lindquist E.A."/>
            <person name="Lipzen A."/>
            <person name="Lundell T."/>
            <person name="Morin E."/>
            <person name="Murat C."/>
            <person name="Riley R."/>
            <person name="Ohm R."/>
            <person name="Sun H."/>
            <person name="Tunlid A."/>
            <person name="Henrissat B."/>
            <person name="Grigoriev I.V."/>
            <person name="Hibbett D.S."/>
            <person name="Martin F."/>
        </authorList>
    </citation>
    <scope>NUCLEOTIDE SEQUENCE [LARGE SCALE GENOMIC DNA]</scope>
    <source>
        <strain evidence="10">FD-334 SS-4</strain>
    </source>
</reference>
<feature type="domain" description="Endoplasmic reticulum vesicle transporter N-terminal" evidence="8">
    <location>
        <begin position="19"/>
        <end position="106"/>
    </location>
</feature>
<dbReference type="InterPro" id="IPR012936">
    <property type="entry name" value="Erv_C"/>
</dbReference>
<dbReference type="GO" id="GO:0000139">
    <property type="term" value="C:Golgi membrane"/>
    <property type="evidence" value="ECO:0007669"/>
    <property type="project" value="TreeGrafter"/>
</dbReference>
<feature type="region of interest" description="Disordered" evidence="5">
    <location>
        <begin position="502"/>
        <end position="555"/>
    </location>
</feature>
<evidence type="ECO:0000256" key="6">
    <source>
        <dbReference type="SAM" id="Phobius"/>
    </source>
</evidence>
<dbReference type="GO" id="GO:0030134">
    <property type="term" value="C:COPII-coated ER to Golgi transport vesicle"/>
    <property type="evidence" value="ECO:0007669"/>
    <property type="project" value="TreeGrafter"/>
</dbReference>
<comment type="subcellular location">
    <subcellularLocation>
        <location evidence="1">Membrane</location>
    </subcellularLocation>
</comment>
<feature type="region of interest" description="Disordered" evidence="5">
    <location>
        <begin position="437"/>
        <end position="481"/>
    </location>
</feature>
<dbReference type="InterPro" id="IPR039542">
    <property type="entry name" value="Erv_N"/>
</dbReference>